<dbReference type="eggNOG" id="ENOG5033CXJ">
    <property type="taxonomic scope" value="Bacteria"/>
</dbReference>
<keyword evidence="3" id="KW-1185">Reference proteome</keyword>
<sequence>MLTGWMVEGRGRRMTLPALAAVLAMLMNGCASGSPESSETVPVTQTVAQVLPASSGGAGSVALVALTADEQFFLDQSVQVLASECMKKQGLAYQPTATQQRGAQSNGDPTADQLRQGYQISKSAKETNLKDVNAERLNALTGDQRQAWDAAFFGDPSKRVAVTFPDGSTISDGGNGCLADARAQIYGSVPASLVSDHAPAFLVGDKARNALMQRSDYRSVVTNWQQCLARKGVDVSPQADIGLDEALRQYGLLPRAEADAYAARLAPADAACQRATGIHELRARLLQENATTLKSSSGLDAAGVILLRRQSVERARAIVLAGGTTATTP</sequence>
<evidence type="ECO:0008006" key="4">
    <source>
        <dbReference type="Google" id="ProtNLM"/>
    </source>
</evidence>
<keyword evidence="1" id="KW-0732">Signal</keyword>
<name>K6WFI1_9MICO</name>
<feature type="signal peptide" evidence="1">
    <location>
        <begin position="1"/>
        <end position="20"/>
    </location>
</feature>
<evidence type="ECO:0000313" key="3">
    <source>
        <dbReference type="Proteomes" id="UP000008366"/>
    </source>
</evidence>
<comment type="caution">
    <text evidence="2">The sequence shown here is derived from an EMBL/GenBank/DDBJ whole genome shotgun (WGS) entry which is preliminary data.</text>
</comment>
<organism evidence="2 3">
    <name type="scientific">Kineosphaera limosa NBRC 100340</name>
    <dbReference type="NCBI Taxonomy" id="1184609"/>
    <lineage>
        <taxon>Bacteria</taxon>
        <taxon>Bacillati</taxon>
        <taxon>Actinomycetota</taxon>
        <taxon>Actinomycetes</taxon>
        <taxon>Micrococcales</taxon>
        <taxon>Dermatophilaceae</taxon>
        <taxon>Kineosphaera</taxon>
    </lineage>
</organism>
<evidence type="ECO:0000313" key="2">
    <source>
        <dbReference type="EMBL" id="GAB98055.1"/>
    </source>
</evidence>
<accession>K6WFI1</accession>
<dbReference type="Proteomes" id="UP000008366">
    <property type="component" value="Unassembled WGS sequence"/>
</dbReference>
<dbReference type="EMBL" id="BAHD01000097">
    <property type="protein sequence ID" value="GAB98055.1"/>
    <property type="molecule type" value="Genomic_DNA"/>
</dbReference>
<proteinExistence type="predicted"/>
<gene>
    <name evidence="2" type="ORF">KILIM_097_00040</name>
</gene>
<feature type="chain" id="PRO_5039009124" description="Lipoprotein" evidence="1">
    <location>
        <begin position="21"/>
        <end position="329"/>
    </location>
</feature>
<dbReference type="AlphaFoldDB" id="K6WFI1"/>
<reference evidence="2 3" key="1">
    <citation type="submission" date="2012-08" db="EMBL/GenBank/DDBJ databases">
        <title>Whole genome shotgun sequence of Kineosphaera limosa NBRC 100340.</title>
        <authorList>
            <person name="Yoshida I."/>
            <person name="Isaki S."/>
            <person name="Hosoyama A."/>
            <person name="Tsuchikane K."/>
            <person name="Katsumata H."/>
            <person name="Ando Y."/>
            <person name="Ohji S."/>
            <person name="Hamada M."/>
            <person name="Tamura T."/>
            <person name="Yamazoe A."/>
            <person name="Yamazaki S."/>
            <person name="Fujita N."/>
        </authorList>
    </citation>
    <scope>NUCLEOTIDE SEQUENCE [LARGE SCALE GENOMIC DNA]</scope>
    <source>
        <strain evidence="2 3">NBRC 100340</strain>
    </source>
</reference>
<evidence type="ECO:0000256" key="1">
    <source>
        <dbReference type="SAM" id="SignalP"/>
    </source>
</evidence>
<dbReference type="STRING" id="1184609.KILIM_097_00040"/>
<protein>
    <recommendedName>
        <fullName evidence="4">Lipoprotein</fullName>
    </recommendedName>
</protein>